<dbReference type="GO" id="GO:0007062">
    <property type="term" value="P:sister chromatid cohesion"/>
    <property type="evidence" value="ECO:0007669"/>
    <property type="project" value="InterPro"/>
</dbReference>
<evidence type="ECO:0000313" key="14">
    <source>
        <dbReference type="EMBL" id="TNY20492.1"/>
    </source>
</evidence>
<reference evidence="14 15" key="1">
    <citation type="submission" date="2019-03" db="EMBL/GenBank/DDBJ databases">
        <title>Rhodosporidium diobovatum UCD-FST 08-225 genome sequencing, assembly, and annotation.</title>
        <authorList>
            <person name="Fakankun I.U."/>
            <person name="Fristensky B."/>
            <person name="Levin D.B."/>
        </authorList>
    </citation>
    <scope>NUCLEOTIDE SEQUENCE [LARGE SCALE GENOMIC DNA]</scope>
    <source>
        <strain evidence="14 15">UCD-FST 08-225</strain>
    </source>
</reference>
<dbReference type="SUPFAM" id="SSF52540">
    <property type="entry name" value="P-loop containing nucleoside triphosphate hydrolases"/>
    <property type="match status" value="1"/>
</dbReference>
<dbReference type="InterPro" id="IPR010935">
    <property type="entry name" value="SMC_hinge"/>
</dbReference>
<protein>
    <recommendedName>
        <fullName evidence="10">Structural maintenance of chromosomes protein</fullName>
    </recommendedName>
</protein>
<dbReference type="Gene3D" id="3.30.70.1620">
    <property type="match status" value="1"/>
</dbReference>
<dbReference type="SMART" id="SM00968">
    <property type="entry name" value="SMC_hinge"/>
    <property type="match status" value="1"/>
</dbReference>
<dbReference type="Pfam" id="PF02463">
    <property type="entry name" value="SMC_N"/>
    <property type="match status" value="2"/>
</dbReference>
<accession>A0A5C5FWB4</accession>
<evidence type="ECO:0000256" key="2">
    <source>
        <dbReference type="ARBA" id="ARBA00004286"/>
    </source>
</evidence>
<evidence type="ECO:0000256" key="9">
    <source>
        <dbReference type="ARBA" id="ARBA00023306"/>
    </source>
</evidence>
<dbReference type="OrthoDB" id="5575062at2759"/>
<dbReference type="EMBL" id="SOZI01000065">
    <property type="protein sequence ID" value="TNY20492.1"/>
    <property type="molecule type" value="Genomic_DNA"/>
</dbReference>
<sequence length="1291" mass="146034">MLDRLECYNFKSYRGRQTIGPFHSFTAVIGPNGAGKSNLMDAISFVLGVRSVSLRSTALKDLIYRSGRKRRDKKGKGRAVEGEGEGDDEEEQEEGSEQDASGADGEEDGEEGDEEDGVDGERSAWVMAVYVDREEQKEWRFQRSISSAGASEYKINGKTVSYKRYNEQLESFNILVKAKNFLVFQGDVEAVASQSPKDLSRLVDQISGSLDLKDEYDRCALALTKATEASMAQHSRRKGVNSEVKQYQLMKSEAERWQSLQSQKADAVVHHLVWKLFHIEQGIKGAEERIEERNDELKKLRDENESFEEDVRAKRKAVNKAQKEVGKQEREVKDKEKELLDARPALAGIDTKRTYAQKHLKSAEDQAAKQRVDLDAQQKKLDQLNKDLETTERHAQAHRDAQEAAAREQGISLSADDLAEYNRLKSQASTKAVAEREALANLVNDDKTKRDTLSSSEDQLEGTRRKIERLEGEEATLQKRKETVETKQNALQGDLKKTRSDLDELRKRKAQIKQTEAEYNEKLERTLRELEQAGAARQEKDSERRFKETLAQLKRTFPGVRGRIIDLCKPTQQKYGVAVTTVLGRNIDSIVVDTEKTAISCIEYMRVQRLGQATFVPVETVSVKPVNDKYRSFAKGARLAIDVINFDPSVEKAMQFACGNALVCDSMQIARHVCYDREQEVKAVTLEGTVIHRSGTITGGTSHSGGRLFEDQEVEALRRRETELRGKLAECLKNRPQARAEEQLLADETRTKADLQGVEDDLSSTNSRLKGVRDELKTLRQRAADLDRAVSQLERELEQLDAQAQAQRDVIEREEDTIFADFCARIGVSDIREYEEKQLRSAQEDNAEALKLNTHLARLNHQIRFQSEQVALTQERVDSLEATAQKHRLALERLDGERDAKQAEIEHLEQEVKDLGIVLDQLKETLADKQAELEQSRKAGSKASRVLDQALKEIASCNDDIERLSIERFTVYRRCKLEEIDLPLNKGRLDDIPIEEVQQNVQMDVDGPEDGTQNVFQAKDYGVEVDFEELDEDEEENGSDAMEEKLVAAITRVQGEIDKMSVNLKAIERLGDSEARFKEIDGEFDEAREATRKAKDAFNAVKKRRCELFDKAFKHIEDNIDDVYKNLTKGAASPQGGVAYLSLEEPDVRFAFHVAVPCRSRLTFARSRRAQEPYLHGIKYHAMPPLKRFRDMDQLSGGEKTMAALALLFAIHSFQPSPFFVLDEVDGALDNTNVGRVARYVQSRTEQGDFQCIVITHKQLMFESSSALVGIYREAGSKTLTLDLTQYAGNA</sequence>
<feature type="region of interest" description="Disordered" evidence="12">
    <location>
        <begin position="445"/>
        <end position="465"/>
    </location>
</feature>
<proteinExistence type="inferred from homology"/>
<keyword evidence="4" id="KW-0158">Chromosome</keyword>
<dbReference type="PANTHER" id="PTHR18937">
    <property type="entry name" value="STRUCTURAL MAINTENANCE OF CHROMOSOMES SMC FAMILY MEMBER"/>
    <property type="match status" value="1"/>
</dbReference>
<dbReference type="SUPFAM" id="SSF75553">
    <property type="entry name" value="Smc hinge domain"/>
    <property type="match status" value="1"/>
</dbReference>
<dbReference type="STRING" id="5288.A0A5C5FWB4"/>
<dbReference type="Gene3D" id="3.40.50.300">
    <property type="entry name" value="P-loop containing nucleotide triphosphate hydrolases"/>
    <property type="match status" value="2"/>
</dbReference>
<feature type="compositionally biased region" description="Acidic residues" evidence="12">
    <location>
        <begin position="104"/>
        <end position="118"/>
    </location>
</feature>
<comment type="similarity">
    <text evidence="3">Belongs to the SMC family. SMC1 subfamily.</text>
</comment>
<feature type="compositionally biased region" description="Acidic residues" evidence="12">
    <location>
        <begin position="82"/>
        <end position="97"/>
    </location>
</feature>
<dbReference type="InterPro" id="IPR027417">
    <property type="entry name" value="P-loop_NTPase"/>
</dbReference>
<evidence type="ECO:0000256" key="12">
    <source>
        <dbReference type="SAM" id="MobiDB-lite"/>
    </source>
</evidence>
<dbReference type="GO" id="GO:0051301">
    <property type="term" value="P:cell division"/>
    <property type="evidence" value="ECO:0007669"/>
    <property type="project" value="UniProtKB-KW"/>
</dbReference>
<evidence type="ECO:0000256" key="11">
    <source>
        <dbReference type="SAM" id="Coils"/>
    </source>
</evidence>
<evidence type="ECO:0000256" key="3">
    <source>
        <dbReference type="ARBA" id="ARBA00005597"/>
    </source>
</evidence>
<feature type="coiled-coil region" evidence="11">
    <location>
        <begin position="762"/>
        <end position="817"/>
    </location>
</feature>
<feature type="region of interest" description="Disordered" evidence="12">
    <location>
        <begin position="73"/>
        <end position="119"/>
    </location>
</feature>
<dbReference type="Proteomes" id="UP000311382">
    <property type="component" value="Unassembled WGS sequence"/>
</dbReference>
<dbReference type="Gene3D" id="1.10.287.1490">
    <property type="match status" value="1"/>
</dbReference>
<organism evidence="14 15">
    <name type="scientific">Rhodotorula diobovata</name>
    <dbReference type="NCBI Taxonomy" id="5288"/>
    <lineage>
        <taxon>Eukaryota</taxon>
        <taxon>Fungi</taxon>
        <taxon>Dikarya</taxon>
        <taxon>Basidiomycota</taxon>
        <taxon>Pucciniomycotina</taxon>
        <taxon>Microbotryomycetes</taxon>
        <taxon>Sporidiobolales</taxon>
        <taxon>Sporidiobolaceae</taxon>
        <taxon>Rhodotorula</taxon>
    </lineage>
</organism>
<keyword evidence="6" id="KW-0498">Mitosis</keyword>
<dbReference type="GO" id="GO:0005634">
    <property type="term" value="C:nucleus"/>
    <property type="evidence" value="ECO:0007669"/>
    <property type="project" value="UniProtKB-SubCell"/>
</dbReference>
<dbReference type="CDD" id="cd03275">
    <property type="entry name" value="ABC_SMC1_euk"/>
    <property type="match status" value="1"/>
</dbReference>
<dbReference type="InterPro" id="IPR036277">
    <property type="entry name" value="SMC_hinge_sf"/>
</dbReference>
<dbReference type="InterPro" id="IPR028468">
    <property type="entry name" value="Smc1_ABC"/>
</dbReference>
<keyword evidence="7 11" id="KW-0175">Coiled coil</keyword>
<dbReference type="PANTHER" id="PTHR18937:SF12">
    <property type="entry name" value="STRUCTURAL MAINTENANCE OF CHROMOSOMES PROTEIN"/>
    <property type="match status" value="1"/>
</dbReference>
<keyword evidence="9" id="KW-0131">Cell cycle</keyword>
<evidence type="ECO:0000256" key="10">
    <source>
        <dbReference type="PIRNR" id="PIRNR005719"/>
    </source>
</evidence>
<evidence type="ECO:0000259" key="13">
    <source>
        <dbReference type="SMART" id="SM00968"/>
    </source>
</evidence>
<evidence type="ECO:0000256" key="5">
    <source>
        <dbReference type="ARBA" id="ARBA00022618"/>
    </source>
</evidence>
<dbReference type="InterPro" id="IPR003395">
    <property type="entry name" value="RecF/RecN/SMC_N"/>
</dbReference>
<dbReference type="Gene3D" id="1.20.1060.20">
    <property type="match status" value="1"/>
</dbReference>
<evidence type="ECO:0000256" key="7">
    <source>
        <dbReference type="ARBA" id="ARBA00023054"/>
    </source>
</evidence>
<gene>
    <name evidence="14" type="ORF">DMC30DRAFT_446996</name>
</gene>
<dbReference type="GO" id="GO:0005524">
    <property type="term" value="F:ATP binding"/>
    <property type="evidence" value="ECO:0007669"/>
    <property type="project" value="InterPro"/>
</dbReference>
<dbReference type="PIRSF" id="PIRSF005719">
    <property type="entry name" value="SMC"/>
    <property type="match status" value="1"/>
</dbReference>
<evidence type="ECO:0000313" key="15">
    <source>
        <dbReference type="Proteomes" id="UP000311382"/>
    </source>
</evidence>
<dbReference type="GO" id="GO:0003677">
    <property type="term" value="F:DNA binding"/>
    <property type="evidence" value="ECO:0007669"/>
    <property type="project" value="TreeGrafter"/>
</dbReference>
<dbReference type="Pfam" id="PF06470">
    <property type="entry name" value="SMC_hinge"/>
    <property type="match status" value="1"/>
</dbReference>
<evidence type="ECO:0000256" key="6">
    <source>
        <dbReference type="ARBA" id="ARBA00022776"/>
    </source>
</evidence>
<dbReference type="GO" id="GO:0016887">
    <property type="term" value="F:ATP hydrolysis activity"/>
    <property type="evidence" value="ECO:0007669"/>
    <property type="project" value="InterPro"/>
</dbReference>
<keyword evidence="5" id="KW-0132">Cell division</keyword>
<name>A0A5C5FWB4_9BASI</name>
<dbReference type="GO" id="GO:0008278">
    <property type="term" value="C:cohesin complex"/>
    <property type="evidence" value="ECO:0007669"/>
    <property type="project" value="InterPro"/>
</dbReference>
<evidence type="ECO:0000256" key="1">
    <source>
        <dbReference type="ARBA" id="ARBA00004123"/>
    </source>
</evidence>
<keyword evidence="8 10" id="KW-0539">Nucleus</keyword>
<evidence type="ECO:0000256" key="4">
    <source>
        <dbReference type="ARBA" id="ARBA00022454"/>
    </source>
</evidence>
<feature type="compositionally biased region" description="Basic and acidic residues" evidence="12">
    <location>
        <begin position="321"/>
        <end position="335"/>
    </location>
</feature>
<feature type="coiled-coil region" evidence="11">
    <location>
        <begin position="856"/>
        <end position="967"/>
    </location>
</feature>
<feature type="region of interest" description="Disordered" evidence="12">
    <location>
        <begin position="315"/>
        <end position="335"/>
    </location>
</feature>
<comment type="subcellular location">
    <subcellularLocation>
        <location evidence="2">Chromosome</location>
    </subcellularLocation>
    <subcellularLocation>
        <location evidence="1 10">Nucleus</location>
    </subcellularLocation>
</comment>
<dbReference type="InterPro" id="IPR024704">
    <property type="entry name" value="SMC"/>
</dbReference>
<evidence type="ECO:0000256" key="8">
    <source>
        <dbReference type="ARBA" id="ARBA00023242"/>
    </source>
</evidence>
<comment type="caution">
    <text evidence="14">The sequence shown here is derived from an EMBL/GenBank/DDBJ whole genome shotgun (WGS) entry which is preliminary data.</text>
</comment>
<keyword evidence="15" id="KW-1185">Reference proteome</keyword>
<feature type="domain" description="SMC hinge" evidence="13">
    <location>
        <begin position="558"/>
        <end position="674"/>
    </location>
</feature>